<comment type="caution">
    <text evidence="2">The sequence shown here is derived from an EMBL/GenBank/DDBJ whole genome shotgun (WGS) entry which is preliminary data.</text>
</comment>
<evidence type="ECO:0000313" key="3">
    <source>
        <dbReference type="Proteomes" id="UP000324222"/>
    </source>
</evidence>
<feature type="compositionally biased region" description="Basic and acidic residues" evidence="1">
    <location>
        <begin position="19"/>
        <end position="30"/>
    </location>
</feature>
<evidence type="ECO:0000313" key="2">
    <source>
        <dbReference type="EMBL" id="MPC14783.1"/>
    </source>
</evidence>
<feature type="region of interest" description="Disordered" evidence="1">
    <location>
        <begin position="1"/>
        <end position="75"/>
    </location>
</feature>
<accession>A0A5B7D4I1</accession>
<organism evidence="2 3">
    <name type="scientific">Portunus trituberculatus</name>
    <name type="common">Swimming crab</name>
    <name type="synonym">Neptunus trituberculatus</name>
    <dbReference type="NCBI Taxonomy" id="210409"/>
    <lineage>
        <taxon>Eukaryota</taxon>
        <taxon>Metazoa</taxon>
        <taxon>Ecdysozoa</taxon>
        <taxon>Arthropoda</taxon>
        <taxon>Crustacea</taxon>
        <taxon>Multicrustacea</taxon>
        <taxon>Malacostraca</taxon>
        <taxon>Eumalacostraca</taxon>
        <taxon>Eucarida</taxon>
        <taxon>Decapoda</taxon>
        <taxon>Pleocyemata</taxon>
        <taxon>Brachyura</taxon>
        <taxon>Eubrachyura</taxon>
        <taxon>Portunoidea</taxon>
        <taxon>Portunidae</taxon>
        <taxon>Portuninae</taxon>
        <taxon>Portunus</taxon>
    </lineage>
</organism>
<dbReference type="Proteomes" id="UP000324222">
    <property type="component" value="Unassembled WGS sequence"/>
</dbReference>
<dbReference type="EMBL" id="VSRR010000379">
    <property type="protein sequence ID" value="MPC14783.1"/>
    <property type="molecule type" value="Genomic_DNA"/>
</dbReference>
<name>A0A5B7D4I1_PORTR</name>
<gene>
    <name evidence="2" type="ORF">E2C01_007558</name>
</gene>
<keyword evidence="3" id="KW-1185">Reference proteome</keyword>
<reference evidence="2 3" key="1">
    <citation type="submission" date="2019-05" db="EMBL/GenBank/DDBJ databases">
        <title>Another draft genome of Portunus trituberculatus and its Hox gene families provides insights of decapod evolution.</title>
        <authorList>
            <person name="Jeong J.-H."/>
            <person name="Song I."/>
            <person name="Kim S."/>
            <person name="Choi T."/>
            <person name="Kim D."/>
            <person name="Ryu S."/>
            <person name="Kim W."/>
        </authorList>
    </citation>
    <scope>NUCLEOTIDE SEQUENCE [LARGE SCALE GENOMIC DNA]</scope>
    <source>
        <tissue evidence="2">Muscle</tissue>
    </source>
</reference>
<dbReference type="AlphaFoldDB" id="A0A5B7D4I1"/>
<proteinExistence type="predicted"/>
<sequence length="75" mass="8021">MARGPYTSCLTPPQYPQEVKFRCGPTDKRRPVTTPPAGRQGRGTPNEHEGPSGSHMMERGSAGSCAAEGPARVLR</sequence>
<protein>
    <submittedName>
        <fullName evidence="2">Uncharacterized protein</fullName>
    </submittedName>
</protein>
<evidence type="ECO:0000256" key="1">
    <source>
        <dbReference type="SAM" id="MobiDB-lite"/>
    </source>
</evidence>